<keyword evidence="1" id="KW-0812">Transmembrane</keyword>
<evidence type="ECO:0000313" key="2">
    <source>
        <dbReference type="EMBL" id="MXR38045.1"/>
    </source>
</evidence>
<organism evidence="2 3">
    <name type="scientific">Craterilacuibacter sinensis</name>
    <dbReference type="NCBI Taxonomy" id="2686017"/>
    <lineage>
        <taxon>Bacteria</taxon>
        <taxon>Pseudomonadati</taxon>
        <taxon>Pseudomonadota</taxon>
        <taxon>Betaproteobacteria</taxon>
        <taxon>Neisseriales</taxon>
        <taxon>Neisseriaceae</taxon>
        <taxon>Craterilacuibacter</taxon>
    </lineage>
</organism>
<sequence length="174" mass="19545">MQKTTGAMRPWYKEPWALGLFSGPAIVVVAGAITLWLAVVSDDGMVSDDYYKQGKEINMELRRDEAAAKLALTAQVLISPDMRAVRIHTTSQATLPDTLQLRLFHPAREEQDQLVMLKATAPGQYQGTLKPANANHWYLRLEDTANQWRIQGEWRPLESYSVLLGTPKLEAVEP</sequence>
<dbReference type="Pfam" id="PF05751">
    <property type="entry name" value="FixH"/>
    <property type="match status" value="1"/>
</dbReference>
<dbReference type="EMBL" id="WSSB01000014">
    <property type="protein sequence ID" value="MXR38045.1"/>
    <property type="molecule type" value="Genomic_DNA"/>
</dbReference>
<feature type="transmembrane region" description="Helical" evidence="1">
    <location>
        <begin position="16"/>
        <end position="39"/>
    </location>
</feature>
<dbReference type="RefSeq" id="WP_124735630.1">
    <property type="nucleotide sequence ID" value="NZ_WSSB01000014.1"/>
</dbReference>
<name>A0A845BNV4_9NEIS</name>
<gene>
    <name evidence="2" type="ORF">GQF02_13790</name>
</gene>
<dbReference type="InterPro" id="IPR008620">
    <property type="entry name" value="FixH"/>
</dbReference>
<evidence type="ECO:0000256" key="1">
    <source>
        <dbReference type="SAM" id="Phobius"/>
    </source>
</evidence>
<reference evidence="2 3" key="1">
    <citation type="submission" date="2019-12" db="EMBL/GenBank/DDBJ databases">
        <title>Neisseriaceae gen. nov. sp. Genome sequencing and assembly.</title>
        <authorList>
            <person name="Liu Z."/>
            <person name="Li A."/>
        </authorList>
    </citation>
    <scope>NUCLEOTIDE SEQUENCE [LARGE SCALE GENOMIC DNA]</scope>
    <source>
        <strain evidence="2 3">B2N2-7</strain>
    </source>
</reference>
<keyword evidence="1" id="KW-0472">Membrane</keyword>
<keyword evidence="3" id="KW-1185">Reference proteome</keyword>
<comment type="caution">
    <text evidence="2">The sequence shown here is derived from an EMBL/GenBank/DDBJ whole genome shotgun (WGS) entry which is preliminary data.</text>
</comment>
<proteinExistence type="predicted"/>
<evidence type="ECO:0000313" key="3">
    <source>
        <dbReference type="Proteomes" id="UP000467214"/>
    </source>
</evidence>
<keyword evidence="1" id="KW-1133">Transmembrane helix</keyword>
<dbReference type="Proteomes" id="UP000467214">
    <property type="component" value="Unassembled WGS sequence"/>
</dbReference>
<accession>A0A845BNV4</accession>
<dbReference type="AlphaFoldDB" id="A0A845BNV4"/>
<protein>
    <submittedName>
        <fullName evidence="2">Nitrogen fixation protein FixH</fullName>
    </submittedName>
</protein>